<dbReference type="InterPro" id="IPR025315">
    <property type="entry name" value="DUF4220"/>
</dbReference>
<dbReference type="AlphaFoldDB" id="A0AAV5J0E1"/>
<dbReference type="InterPro" id="IPR007658">
    <property type="entry name" value="DUF594"/>
</dbReference>
<feature type="transmembrane region" description="Helical" evidence="1">
    <location>
        <begin position="125"/>
        <end position="143"/>
    </location>
</feature>
<feature type="transmembrane region" description="Helical" evidence="1">
    <location>
        <begin position="98"/>
        <end position="118"/>
    </location>
</feature>
<feature type="transmembrane region" description="Helical" evidence="1">
    <location>
        <begin position="303"/>
        <end position="325"/>
    </location>
</feature>
<dbReference type="Pfam" id="PF13968">
    <property type="entry name" value="DUF4220"/>
    <property type="match status" value="1"/>
</dbReference>
<keyword evidence="1" id="KW-1133">Transmembrane helix</keyword>
<reference evidence="3 4" key="1">
    <citation type="journal article" date="2021" name="Commun. Biol.">
        <title>The genome of Shorea leprosula (Dipterocarpaceae) highlights the ecological relevance of drought in aseasonal tropical rainforests.</title>
        <authorList>
            <person name="Ng K.K.S."/>
            <person name="Kobayashi M.J."/>
            <person name="Fawcett J.A."/>
            <person name="Hatakeyama M."/>
            <person name="Paape T."/>
            <person name="Ng C.H."/>
            <person name="Ang C.C."/>
            <person name="Tnah L.H."/>
            <person name="Lee C.T."/>
            <person name="Nishiyama T."/>
            <person name="Sese J."/>
            <person name="O'Brien M.J."/>
            <person name="Copetti D."/>
            <person name="Mohd Noor M.I."/>
            <person name="Ong R.C."/>
            <person name="Putra M."/>
            <person name="Sireger I.Z."/>
            <person name="Indrioko S."/>
            <person name="Kosugi Y."/>
            <person name="Izuno A."/>
            <person name="Isagi Y."/>
            <person name="Lee S.L."/>
            <person name="Shimizu K.K."/>
        </authorList>
    </citation>
    <scope>NUCLEOTIDE SEQUENCE [LARGE SCALE GENOMIC DNA]</scope>
    <source>
        <strain evidence="3">214</strain>
    </source>
</reference>
<name>A0AAV5J0E1_9ROSI</name>
<feature type="transmembrane region" description="Helical" evidence="1">
    <location>
        <begin position="59"/>
        <end position="78"/>
    </location>
</feature>
<dbReference type="Pfam" id="PF04578">
    <property type="entry name" value="DUF594"/>
    <property type="match status" value="1"/>
</dbReference>
<feature type="transmembrane region" description="Helical" evidence="1">
    <location>
        <begin position="149"/>
        <end position="168"/>
    </location>
</feature>
<keyword evidence="1" id="KW-0812">Transmembrane</keyword>
<proteinExistence type="predicted"/>
<evidence type="ECO:0000256" key="1">
    <source>
        <dbReference type="SAM" id="Phobius"/>
    </source>
</evidence>
<evidence type="ECO:0000259" key="2">
    <source>
        <dbReference type="Pfam" id="PF13968"/>
    </source>
</evidence>
<dbReference type="EMBL" id="BPVZ01000020">
    <property type="protein sequence ID" value="GKV03548.1"/>
    <property type="molecule type" value="Genomic_DNA"/>
</dbReference>
<dbReference type="PANTHER" id="PTHR31325">
    <property type="entry name" value="OS01G0798800 PROTEIN-RELATED"/>
    <property type="match status" value="1"/>
</dbReference>
<gene>
    <name evidence="3" type="ORF">SLEP1_g15831</name>
</gene>
<evidence type="ECO:0000313" key="4">
    <source>
        <dbReference type="Proteomes" id="UP001054252"/>
    </source>
</evidence>
<accession>A0AAV5J0E1</accession>
<evidence type="ECO:0000313" key="3">
    <source>
        <dbReference type="EMBL" id="GKV03548.1"/>
    </source>
</evidence>
<comment type="caution">
    <text evidence="3">The sequence shown here is derived from an EMBL/GenBank/DDBJ whole genome shotgun (WGS) entry which is preliminary data.</text>
</comment>
<keyword evidence="1" id="KW-0472">Membrane</keyword>
<feature type="transmembrane region" description="Helical" evidence="1">
    <location>
        <begin position="28"/>
        <end position="47"/>
    </location>
</feature>
<feature type="domain" description="DUF4220" evidence="2">
    <location>
        <begin position="65"/>
        <end position="379"/>
    </location>
</feature>
<keyword evidence="4" id="KW-1185">Reference proteome</keyword>
<protein>
    <recommendedName>
        <fullName evidence="2">DUF4220 domain-containing protein</fullName>
    </recommendedName>
</protein>
<sequence length="650" mass="75936">MVGRAKVASSVASTLTNLLRRIWSEWDVRGMVLLSLLLQIALYILGTRRRYNVGRVGRICRMILWFAYTSADWVAIAALGKLSNARALSPPKNVLRALWAPILILHLGGPDTITAYALQDTQLWTRHILTLLVQSMFAIYVIYLSIWTYHLLSILTVPLILAGIVKYVERILCLERTNSKKTEPVISMFHDLGFEMSKFIVRFIREYPESTKVLLGYLLFSVMRPDANDYFSGKLYLPSYKVRIINYLFGAADEFSHQKLILEALLRRKELRENPFHAAAAEMEFIFDIVYTKSSLTYTKTGCFLRLFSFTCSFLVLLLFLIRIMNEHKLHFSIVDIHITISLLVGTITMEFFAVYSMFCSHWMIPLMMFHENRFIRKILWNSKVYGFLEKVFSRHILENLHKLNHTRFVKVPPSLKLQEDYHKCLESFFKDGLSFEPTRGEKTLDKIKEKASFDDSQYKSLRESIELDFDISIIVWHLATSICYYQDVQHLYRSILIEDRKSSKYISDYMMYLLALQPAMLLPEHCRSFSLDDVCRKLKDLFSKASNMDHALTLLLSQDDPQARHRIPDPLNKLKRYTSNLVIALNLAQTWDRWEIIKKMWIEILLYAAHSCQHANHVKQLGQSDREFLTLIWVMGGSHFIESMAMQRY</sequence>
<feature type="transmembrane region" description="Helical" evidence="1">
    <location>
        <begin position="337"/>
        <end position="359"/>
    </location>
</feature>
<dbReference type="Proteomes" id="UP001054252">
    <property type="component" value="Unassembled WGS sequence"/>
</dbReference>
<organism evidence="3 4">
    <name type="scientific">Rubroshorea leprosula</name>
    <dbReference type="NCBI Taxonomy" id="152421"/>
    <lineage>
        <taxon>Eukaryota</taxon>
        <taxon>Viridiplantae</taxon>
        <taxon>Streptophyta</taxon>
        <taxon>Embryophyta</taxon>
        <taxon>Tracheophyta</taxon>
        <taxon>Spermatophyta</taxon>
        <taxon>Magnoliopsida</taxon>
        <taxon>eudicotyledons</taxon>
        <taxon>Gunneridae</taxon>
        <taxon>Pentapetalae</taxon>
        <taxon>rosids</taxon>
        <taxon>malvids</taxon>
        <taxon>Malvales</taxon>
        <taxon>Dipterocarpaceae</taxon>
        <taxon>Rubroshorea</taxon>
    </lineage>
</organism>